<feature type="transmembrane region" description="Helical" evidence="7">
    <location>
        <begin position="280"/>
        <end position="303"/>
    </location>
</feature>
<dbReference type="PROSITE" id="PS50192">
    <property type="entry name" value="T_SNARE"/>
    <property type="match status" value="1"/>
</dbReference>
<dbReference type="GO" id="GO:0031201">
    <property type="term" value="C:SNARE complex"/>
    <property type="evidence" value="ECO:0007669"/>
    <property type="project" value="TreeGrafter"/>
</dbReference>
<dbReference type="InterPro" id="IPR000727">
    <property type="entry name" value="T_SNARE_dom"/>
</dbReference>
<keyword evidence="5 7" id="KW-0472">Membrane</keyword>
<keyword evidence="10" id="KW-1185">Reference proteome</keyword>
<dbReference type="Proteomes" id="UP001140453">
    <property type="component" value="Unassembled WGS sequence"/>
</dbReference>
<reference evidence="9" key="1">
    <citation type="submission" date="2022-10" db="EMBL/GenBank/DDBJ databases">
        <title>Tapping the CABI collections for fungal endophytes: first genome assemblies for Collariella, Neodidymelliopsis, Ascochyta clinopodiicola, Didymella pomorum, Didymosphaeria variabile, Neocosmospora piperis and Neocucurbitaria cava.</title>
        <authorList>
            <person name="Hill R."/>
        </authorList>
    </citation>
    <scope>NUCLEOTIDE SEQUENCE</scope>
    <source>
        <strain evidence="9">IMI 355082</strain>
    </source>
</reference>
<dbReference type="GO" id="GO:0006886">
    <property type="term" value="P:intracellular protein transport"/>
    <property type="evidence" value="ECO:0007669"/>
    <property type="project" value="TreeGrafter"/>
</dbReference>
<feature type="region of interest" description="Disordered" evidence="6">
    <location>
        <begin position="1"/>
        <end position="20"/>
    </location>
</feature>
<dbReference type="GO" id="GO:0048278">
    <property type="term" value="P:vesicle docking"/>
    <property type="evidence" value="ECO:0007669"/>
    <property type="project" value="TreeGrafter"/>
</dbReference>
<evidence type="ECO:0000256" key="7">
    <source>
        <dbReference type="SAM" id="Phobius"/>
    </source>
</evidence>
<dbReference type="GO" id="GO:0000149">
    <property type="term" value="F:SNARE binding"/>
    <property type="evidence" value="ECO:0007669"/>
    <property type="project" value="TreeGrafter"/>
</dbReference>
<comment type="subcellular location">
    <subcellularLocation>
        <location evidence="1">Membrane</location>
        <topology evidence="1">Single-pass type IV membrane protein</topology>
    </subcellularLocation>
</comment>
<evidence type="ECO:0000256" key="5">
    <source>
        <dbReference type="ARBA" id="ARBA00023136"/>
    </source>
</evidence>
<organism evidence="9 10">
    <name type="scientific">Gnomoniopsis smithogilvyi</name>
    <dbReference type="NCBI Taxonomy" id="1191159"/>
    <lineage>
        <taxon>Eukaryota</taxon>
        <taxon>Fungi</taxon>
        <taxon>Dikarya</taxon>
        <taxon>Ascomycota</taxon>
        <taxon>Pezizomycotina</taxon>
        <taxon>Sordariomycetes</taxon>
        <taxon>Sordariomycetidae</taxon>
        <taxon>Diaporthales</taxon>
        <taxon>Gnomoniaceae</taxon>
        <taxon>Gnomoniopsis</taxon>
    </lineage>
</organism>
<evidence type="ECO:0000256" key="1">
    <source>
        <dbReference type="ARBA" id="ARBA00004211"/>
    </source>
</evidence>
<evidence type="ECO:0000259" key="8">
    <source>
        <dbReference type="PROSITE" id="PS50192"/>
    </source>
</evidence>
<keyword evidence="3 7" id="KW-0812">Transmembrane</keyword>
<dbReference type="SMART" id="SM00503">
    <property type="entry name" value="SynN"/>
    <property type="match status" value="1"/>
</dbReference>
<evidence type="ECO:0000313" key="9">
    <source>
        <dbReference type="EMBL" id="KAJ4396569.1"/>
    </source>
</evidence>
<dbReference type="CDD" id="cd15849">
    <property type="entry name" value="SNARE_Sso1"/>
    <property type="match status" value="1"/>
</dbReference>
<comment type="caution">
    <text evidence="9">The sequence shown here is derived from an EMBL/GenBank/DDBJ whole genome shotgun (WGS) entry which is preliminary data.</text>
</comment>
<evidence type="ECO:0000313" key="10">
    <source>
        <dbReference type="Proteomes" id="UP001140453"/>
    </source>
</evidence>
<evidence type="ECO:0000256" key="4">
    <source>
        <dbReference type="ARBA" id="ARBA00022989"/>
    </source>
</evidence>
<dbReference type="AlphaFoldDB" id="A0A9W8Z4B8"/>
<evidence type="ECO:0000256" key="2">
    <source>
        <dbReference type="ARBA" id="ARBA00009063"/>
    </source>
</evidence>
<protein>
    <recommendedName>
        <fullName evidence="8">t-SNARE coiled-coil homology domain-containing protein</fullName>
    </recommendedName>
</protein>
<evidence type="ECO:0000256" key="3">
    <source>
        <dbReference type="ARBA" id="ARBA00022692"/>
    </source>
</evidence>
<dbReference type="SMART" id="SM00397">
    <property type="entry name" value="t_SNARE"/>
    <property type="match status" value="1"/>
</dbReference>
<dbReference type="GO" id="GO:0012505">
    <property type="term" value="C:endomembrane system"/>
    <property type="evidence" value="ECO:0007669"/>
    <property type="project" value="TreeGrafter"/>
</dbReference>
<gene>
    <name evidence="9" type="ORF">N0V93_000789</name>
</gene>
<dbReference type="PANTHER" id="PTHR19957:SF307">
    <property type="entry name" value="PROTEIN SSO1-RELATED"/>
    <property type="match status" value="1"/>
</dbReference>
<dbReference type="SUPFAM" id="SSF47661">
    <property type="entry name" value="t-snare proteins"/>
    <property type="match status" value="1"/>
</dbReference>
<proteinExistence type="inferred from homology"/>
<dbReference type="EMBL" id="JAPEVB010000001">
    <property type="protein sequence ID" value="KAJ4396569.1"/>
    <property type="molecule type" value="Genomic_DNA"/>
</dbReference>
<dbReference type="Pfam" id="PF05739">
    <property type="entry name" value="SNARE"/>
    <property type="match status" value="1"/>
</dbReference>
<dbReference type="Gene3D" id="1.20.58.70">
    <property type="match status" value="1"/>
</dbReference>
<evidence type="ECO:0000256" key="6">
    <source>
        <dbReference type="SAM" id="MobiDB-lite"/>
    </source>
</evidence>
<dbReference type="InterPro" id="IPR006011">
    <property type="entry name" value="Syntaxin_N"/>
</dbReference>
<sequence length="344" mass="38056">MSNNYGAPPDNYGTPYSTYNTQDQHELQNYPQTSRPAASSGVVLSQQDFLSRTSDVRNEIRTLATDVQRISQLHQAALSGSDDSAQRRLDDLVASTQHRNNSIRDQLRSLKADVEQTPLNFSGANTKKSQWEVLNRDFQKELQGYLQEEQSFKARYREQIERQYRIVNPDAGEDEVKRAAEMDWGSEGVFQSALRSNRTGQANAVLGNVRARHNELLDIERSINELVILIQDLDTMVIQQAPAVEAAEEHVNNVANDLEGGNKEVDGAIKKVLATRKKKWICTGIVVLIILGIALGVGLGVGLTTGKISTGNSSGNSTKRSVEELDQALVVRLTELPVMLGLDL</sequence>
<dbReference type="PANTHER" id="PTHR19957">
    <property type="entry name" value="SYNTAXIN"/>
    <property type="match status" value="1"/>
</dbReference>
<keyword evidence="4 7" id="KW-1133">Transmembrane helix</keyword>
<dbReference type="InterPro" id="IPR045242">
    <property type="entry name" value="Syntaxin"/>
</dbReference>
<dbReference type="GO" id="GO:0005886">
    <property type="term" value="C:plasma membrane"/>
    <property type="evidence" value="ECO:0007669"/>
    <property type="project" value="TreeGrafter"/>
</dbReference>
<dbReference type="GO" id="GO:0006906">
    <property type="term" value="P:vesicle fusion"/>
    <property type="evidence" value="ECO:0007669"/>
    <property type="project" value="TreeGrafter"/>
</dbReference>
<feature type="domain" description="T-SNARE coiled-coil homology" evidence="8">
    <location>
        <begin position="206"/>
        <end position="268"/>
    </location>
</feature>
<dbReference type="GO" id="GO:0006887">
    <property type="term" value="P:exocytosis"/>
    <property type="evidence" value="ECO:0007669"/>
    <property type="project" value="TreeGrafter"/>
</dbReference>
<dbReference type="OrthoDB" id="10255013at2759"/>
<name>A0A9W8Z4B8_9PEZI</name>
<dbReference type="InterPro" id="IPR010989">
    <property type="entry name" value="SNARE"/>
</dbReference>
<comment type="similarity">
    <text evidence="2">Belongs to the syntaxin family.</text>
</comment>
<accession>A0A9W8Z4B8</accession>
<dbReference type="GO" id="GO:0005484">
    <property type="term" value="F:SNAP receptor activity"/>
    <property type="evidence" value="ECO:0007669"/>
    <property type="project" value="TreeGrafter"/>
</dbReference>
<dbReference type="Pfam" id="PF00804">
    <property type="entry name" value="Syntaxin"/>
    <property type="match status" value="1"/>
</dbReference>